<feature type="compositionally biased region" description="Low complexity" evidence="1">
    <location>
        <begin position="250"/>
        <end position="259"/>
    </location>
</feature>
<name>A0A9W9F6H4_9EURO</name>
<gene>
    <name evidence="2" type="ORF">N7456_010379</name>
</gene>
<evidence type="ECO:0000313" key="2">
    <source>
        <dbReference type="EMBL" id="KAJ5094518.1"/>
    </source>
</evidence>
<reference evidence="2" key="1">
    <citation type="submission" date="2022-11" db="EMBL/GenBank/DDBJ databases">
        <authorList>
            <person name="Petersen C."/>
        </authorList>
    </citation>
    <scope>NUCLEOTIDE SEQUENCE</scope>
    <source>
        <strain evidence="2">IBT 30069</strain>
    </source>
</reference>
<feature type="compositionally biased region" description="Gly residues" evidence="1">
    <location>
        <begin position="42"/>
        <end position="51"/>
    </location>
</feature>
<proteinExistence type="predicted"/>
<accession>A0A9W9F6H4</accession>
<evidence type="ECO:0000313" key="3">
    <source>
        <dbReference type="Proteomes" id="UP001149165"/>
    </source>
</evidence>
<feature type="region of interest" description="Disordered" evidence="1">
    <location>
        <begin position="1"/>
        <end position="132"/>
    </location>
</feature>
<sequence>MGMNKSSTDKVRDAGHDKSKLMESEPYKDARDTYDSSNMGTGNYGSTGYGGNKMNTTANAYGSSNLGNDTFDSANTGMPTNNTQGYNDSHSSSKPMASDTYGSKNLNSGPTQGGLQDSSNYKQSNVGSSNYGANTHSGNYGASTAADSYGTTSGGYGSSNLNTSGRETQATKQMDKEMGNRGAYGDTMDQTKKYTSDYGSMGDVQPGGANDYNTRANNMGSGMANQMENRGSSEVNRQTGQQGFGGAAAGGSSYNAPSSGRRRSSGPHNSNLLNKLDPRVRSSDYENKAMSDQRGN</sequence>
<feature type="region of interest" description="Disordered" evidence="1">
    <location>
        <begin position="156"/>
        <end position="296"/>
    </location>
</feature>
<reference evidence="2" key="2">
    <citation type="journal article" date="2023" name="IMA Fungus">
        <title>Comparative genomic study of the Penicillium genus elucidates a diverse pangenome and 15 lateral gene transfer events.</title>
        <authorList>
            <person name="Petersen C."/>
            <person name="Sorensen T."/>
            <person name="Nielsen M.R."/>
            <person name="Sondergaard T.E."/>
            <person name="Sorensen J.L."/>
            <person name="Fitzpatrick D.A."/>
            <person name="Frisvad J.C."/>
            <person name="Nielsen K.L."/>
        </authorList>
    </citation>
    <scope>NUCLEOTIDE SEQUENCE</scope>
    <source>
        <strain evidence="2">IBT 30069</strain>
    </source>
</reference>
<feature type="compositionally biased region" description="Polar residues" evidence="1">
    <location>
        <begin position="211"/>
        <end position="239"/>
    </location>
</feature>
<dbReference type="Proteomes" id="UP001149165">
    <property type="component" value="Unassembled WGS sequence"/>
</dbReference>
<evidence type="ECO:0000256" key="1">
    <source>
        <dbReference type="SAM" id="MobiDB-lite"/>
    </source>
</evidence>
<feature type="compositionally biased region" description="Basic and acidic residues" evidence="1">
    <location>
        <begin position="276"/>
        <end position="296"/>
    </location>
</feature>
<dbReference type="OrthoDB" id="2590867at2759"/>
<organism evidence="2 3">
    <name type="scientific">Penicillium angulare</name>
    <dbReference type="NCBI Taxonomy" id="116970"/>
    <lineage>
        <taxon>Eukaryota</taxon>
        <taxon>Fungi</taxon>
        <taxon>Dikarya</taxon>
        <taxon>Ascomycota</taxon>
        <taxon>Pezizomycotina</taxon>
        <taxon>Eurotiomycetes</taxon>
        <taxon>Eurotiomycetidae</taxon>
        <taxon>Eurotiales</taxon>
        <taxon>Aspergillaceae</taxon>
        <taxon>Penicillium</taxon>
    </lineage>
</organism>
<comment type="caution">
    <text evidence="2">The sequence shown here is derived from an EMBL/GenBank/DDBJ whole genome shotgun (WGS) entry which is preliminary data.</text>
</comment>
<feature type="compositionally biased region" description="Polar residues" evidence="1">
    <location>
        <begin position="53"/>
        <end position="132"/>
    </location>
</feature>
<feature type="compositionally biased region" description="Basic and acidic residues" evidence="1">
    <location>
        <begin position="7"/>
        <end position="34"/>
    </location>
</feature>
<protein>
    <submittedName>
        <fullName evidence="2">Uncharacterized protein</fullName>
    </submittedName>
</protein>
<keyword evidence="3" id="KW-1185">Reference proteome</keyword>
<dbReference type="AlphaFoldDB" id="A0A9W9F6H4"/>
<dbReference type="EMBL" id="JAPQKH010000006">
    <property type="protein sequence ID" value="KAJ5094518.1"/>
    <property type="molecule type" value="Genomic_DNA"/>
</dbReference>